<evidence type="ECO:0000259" key="9">
    <source>
        <dbReference type="PROSITE" id="PS50950"/>
    </source>
</evidence>
<dbReference type="InterPro" id="IPR027806">
    <property type="entry name" value="HARBI1_dom"/>
</dbReference>
<feature type="region of interest" description="Disordered" evidence="8">
    <location>
        <begin position="84"/>
        <end position="110"/>
    </location>
</feature>
<feature type="coiled-coil region" evidence="7">
    <location>
        <begin position="162"/>
        <end position="210"/>
    </location>
</feature>
<reference evidence="11" key="1">
    <citation type="submission" date="2025-08" db="UniProtKB">
        <authorList>
            <consortium name="RefSeq"/>
        </authorList>
    </citation>
    <scope>IDENTIFICATION</scope>
</reference>
<keyword evidence="7" id="KW-0175">Coiled coil</keyword>
<dbReference type="SUPFAM" id="SSF57716">
    <property type="entry name" value="Glucocorticoid receptor-like (DNA-binding domain)"/>
    <property type="match status" value="1"/>
</dbReference>
<dbReference type="InterPro" id="IPR027805">
    <property type="entry name" value="Transposase_HTH_dom"/>
</dbReference>
<comment type="cofactor">
    <cofactor evidence="1">
        <name>a divalent metal cation</name>
        <dbReference type="ChEBI" id="CHEBI:60240"/>
    </cofactor>
</comment>
<evidence type="ECO:0000256" key="7">
    <source>
        <dbReference type="SAM" id="Coils"/>
    </source>
</evidence>
<evidence type="ECO:0000256" key="8">
    <source>
        <dbReference type="SAM" id="MobiDB-lite"/>
    </source>
</evidence>
<dbReference type="InterPro" id="IPR006612">
    <property type="entry name" value="THAP_Znf"/>
</dbReference>
<evidence type="ECO:0000313" key="11">
    <source>
        <dbReference type="RefSeq" id="XP_014674872.1"/>
    </source>
</evidence>
<dbReference type="RefSeq" id="XP_014674872.1">
    <property type="nucleotide sequence ID" value="XM_014819386.1"/>
</dbReference>
<evidence type="ECO:0000256" key="1">
    <source>
        <dbReference type="ARBA" id="ARBA00001968"/>
    </source>
</evidence>
<dbReference type="PANTHER" id="PTHR23080">
    <property type="entry name" value="THAP DOMAIN PROTEIN"/>
    <property type="match status" value="1"/>
</dbReference>
<keyword evidence="3 6" id="KW-0863">Zinc-finger</keyword>
<organism evidence="10 11">
    <name type="scientific">Priapulus caudatus</name>
    <name type="common">Priapulid worm</name>
    <dbReference type="NCBI Taxonomy" id="37621"/>
    <lineage>
        <taxon>Eukaryota</taxon>
        <taxon>Metazoa</taxon>
        <taxon>Ecdysozoa</taxon>
        <taxon>Scalidophora</taxon>
        <taxon>Priapulida</taxon>
        <taxon>Priapulimorpha</taxon>
        <taxon>Priapulimorphida</taxon>
        <taxon>Priapulidae</taxon>
        <taxon>Priapulus</taxon>
    </lineage>
</organism>
<dbReference type="Proteomes" id="UP000695022">
    <property type="component" value="Unplaced"/>
</dbReference>
<dbReference type="PROSITE" id="PS50950">
    <property type="entry name" value="ZF_THAP"/>
    <property type="match status" value="1"/>
</dbReference>
<accession>A0ABM1ERQ1</accession>
<evidence type="ECO:0000256" key="6">
    <source>
        <dbReference type="PROSITE-ProRule" id="PRU00309"/>
    </source>
</evidence>
<dbReference type="PANTHER" id="PTHR23080:SF143">
    <property type="entry name" value="SI:DKEY-56D12.4"/>
    <property type="match status" value="1"/>
</dbReference>
<keyword evidence="4" id="KW-0862">Zinc</keyword>
<feature type="domain" description="THAP-type" evidence="9">
    <location>
        <begin position="1"/>
        <end position="85"/>
    </location>
</feature>
<name>A0ABM1ERQ1_PRICU</name>
<evidence type="ECO:0000256" key="3">
    <source>
        <dbReference type="ARBA" id="ARBA00022771"/>
    </source>
</evidence>
<keyword evidence="10" id="KW-1185">Reference proteome</keyword>
<evidence type="ECO:0000256" key="5">
    <source>
        <dbReference type="ARBA" id="ARBA00023125"/>
    </source>
</evidence>
<evidence type="ECO:0000256" key="2">
    <source>
        <dbReference type="ARBA" id="ARBA00022723"/>
    </source>
</evidence>
<sequence length="507" mass="57867">MPRNCVVFGCHNHNLSRDKKRAFFELPKRHRSPERRNRWLAAISRENEDGSHWSPVGSRTVCSDHFVTERPSKDSLHPDYIPSIFPHRPKSQHTAEHSLKRYKRHKETASKRSCTKRLPFEDPEGLDVIEDFVPLEEAEGLDVIEDFVPLEEAASIITQTDSTNEQEIIKSLHDEINNLREEKEDAITQLEEMKKKYRDLQLSSSAIQDNDAKSHFYTGLTWAVFLQTFYFLSSHGGGRTKESLPFIDQFFLTLVRLRMDLSFEFISDIAGCGETTVRDYFWKWIDVMYAKLSFLVRWPDRDAAAETLPPEFKVLYPRLTGIVDCFEIFIGNAGNLLARQQTYSNYKKHTTAKVFVACSPLGAITYISMAWGGRVSDVELVRRSGFMSPNLHLPHDQILADRGFTLQDDFAVNCGVELVIPAFTRGKKQLPAADVEISRQMSSIRIHVERVIGLLKKRYAILQGTLPIQMIKTLKDEADQADEASIDRLLRVCAALVNLGGSIVFKG</sequence>
<dbReference type="SMART" id="SM00980">
    <property type="entry name" value="THAP"/>
    <property type="match status" value="1"/>
</dbReference>
<protein>
    <submittedName>
        <fullName evidence="11">Uncharacterized protein LOC106814985 isoform X1</fullName>
    </submittedName>
</protein>
<dbReference type="GeneID" id="106814985"/>
<evidence type="ECO:0000313" key="10">
    <source>
        <dbReference type="Proteomes" id="UP000695022"/>
    </source>
</evidence>
<keyword evidence="5 6" id="KW-0238">DNA-binding</keyword>
<evidence type="ECO:0000256" key="4">
    <source>
        <dbReference type="ARBA" id="ARBA00022833"/>
    </source>
</evidence>
<gene>
    <name evidence="11" type="primary">LOC106814985</name>
</gene>
<dbReference type="Pfam" id="PF13359">
    <property type="entry name" value="DDE_Tnp_4"/>
    <property type="match status" value="1"/>
</dbReference>
<dbReference type="Pfam" id="PF13613">
    <property type="entry name" value="HTH_Tnp_4"/>
    <property type="match status" value="1"/>
</dbReference>
<dbReference type="Pfam" id="PF05485">
    <property type="entry name" value="THAP"/>
    <property type="match status" value="1"/>
</dbReference>
<proteinExistence type="predicted"/>
<keyword evidence="2" id="KW-0479">Metal-binding</keyword>